<accession>A0ABD2P4K9</accession>
<dbReference type="EMBL" id="JABFTP020000185">
    <property type="protein sequence ID" value="KAL3285672.1"/>
    <property type="molecule type" value="Genomic_DNA"/>
</dbReference>
<name>A0ABD2P4K9_9CUCU</name>
<keyword evidence="2" id="KW-1185">Reference proteome</keyword>
<sequence>MACFSKNNDSLIFHYSISDMNKIDSTWKSYLPFDDAQICTCVHSAPVTSLDKGTALGLEVVTKGRRRVDARSFYLLEGGSFLCYRDWRISQLADRRTGDAV</sequence>
<gene>
    <name evidence="1" type="ORF">HHI36_000204</name>
</gene>
<reference evidence="1 2" key="1">
    <citation type="journal article" date="2021" name="BMC Biol.">
        <title>Horizontally acquired antibacterial genes associated with adaptive radiation of ladybird beetles.</title>
        <authorList>
            <person name="Li H.S."/>
            <person name="Tang X.F."/>
            <person name="Huang Y.H."/>
            <person name="Xu Z.Y."/>
            <person name="Chen M.L."/>
            <person name="Du X.Y."/>
            <person name="Qiu B.Y."/>
            <person name="Chen P.T."/>
            <person name="Zhang W."/>
            <person name="Slipinski A."/>
            <person name="Escalona H.E."/>
            <person name="Waterhouse R.M."/>
            <person name="Zwick A."/>
            <person name="Pang H."/>
        </authorList>
    </citation>
    <scope>NUCLEOTIDE SEQUENCE [LARGE SCALE GENOMIC DNA]</scope>
    <source>
        <strain evidence="1">SYSU2018</strain>
    </source>
</reference>
<feature type="non-terminal residue" evidence="1">
    <location>
        <position position="101"/>
    </location>
</feature>
<evidence type="ECO:0000313" key="1">
    <source>
        <dbReference type="EMBL" id="KAL3285672.1"/>
    </source>
</evidence>
<protein>
    <submittedName>
        <fullName evidence="1">Uncharacterized protein</fullName>
    </submittedName>
</protein>
<dbReference type="AlphaFoldDB" id="A0ABD2P4K9"/>
<dbReference type="Proteomes" id="UP001516400">
    <property type="component" value="Unassembled WGS sequence"/>
</dbReference>
<organism evidence="1 2">
    <name type="scientific">Cryptolaemus montrouzieri</name>
    <dbReference type="NCBI Taxonomy" id="559131"/>
    <lineage>
        <taxon>Eukaryota</taxon>
        <taxon>Metazoa</taxon>
        <taxon>Ecdysozoa</taxon>
        <taxon>Arthropoda</taxon>
        <taxon>Hexapoda</taxon>
        <taxon>Insecta</taxon>
        <taxon>Pterygota</taxon>
        <taxon>Neoptera</taxon>
        <taxon>Endopterygota</taxon>
        <taxon>Coleoptera</taxon>
        <taxon>Polyphaga</taxon>
        <taxon>Cucujiformia</taxon>
        <taxon>Coccinelloidea</taxon>
        <taxon>Coccinellidae</taxon>
        <taxon>Scymninae</taxon>
        <taxon>Scymnini</taxon>
        <taxon>Cryptolaemus</taxon>
    </lineage>
</organism>
<evidence type="ECO:0000313" key="2">
    <source>
        <dbReference type="Proteomes" id="UP001516400"/>
    </source>
</evidence>
<proteinExistence type="predicted"/>
<comment type="caution">
    <text evidence="1">The sequence shown here is derived from an EMBL/GenBank/DDBJ whole genome shotgun (WGS) entry which is preliminary data.</text>
</comment>